<reference evidence="4" key="1">
    <citation type="journal article" date="2014" name="Front. Microbiol.">
        <title>High frequency of phylogenetically diverse reductive dehalogenase-homologous genes in deep subseafloor sedimentary metagenomes.</title>
        <authorList>
            <person name="Kawai M."/>
            <person name="Futagami T."/>
            <person name="Toyoda A."/>
            <person name="Takaki Y."/>
            <person name="Nishi S."/>
            <person name="Hori S."/>
            <person name="Arai W."/>
            <person name="Tsubouchi T."/>
            <person name="Morono Y."/>
            <person name="Uchiyama I."/>
            <person name="Ito T."/>
            <person name="Fujiyama A."/>
            <person name="Inagaki F."/>
            <person name="Takami H."/>
        </authorList>
    </citation>
    <scope>NUCLEOTIDE SEQUENCE</scope>
    <source>
        <strain evidence="4">Expedition CK06-06</strain>
    </source>
</reference>
<gene>
    <name evidence="4" type="ORF">S01H4_41218</name>
</gene>
<dbReference type="InterPro" id="IPR036097">
    <property type="entry name" value="HisK_dim/P_sf"/>
</dbReference>
<dbReference type="PROSITE" id="PS50110">
    <property type="entry name" value="RESPONSE_REGULATORY"/>
    <property type="match status" value="1"/>
</dbReference>
<feature type="domain" description="Response regulatory" evidence="3">
    <location>
        <begin position="1"/>
        <end position="110"/>
    </location>
</feature>
<dbReference type="InterPro" id="IPR001789">
    <property type="entry name" value="Sig_transdc_resp-reg_receiver"/>
</dbReference>
<dbReference type="EMBL" id="BART01022524">
    <property type="protein sequence ID" value="GAG97473.1"/>
    <property type="molecule type" value="Genomic_DNA"/>
</dbReference>
<comment type="caution">
    <text evidence="4">The sequence shown here is derived from an EMBL/GenBank/DDBJ whole genome shotgun (WGS) entry which is preliminary data.</text>
</comment>
<dbReference type="GO" id="GO:0000155">
    <property type="term" value="F:phosphorelay sensor kinase activity"/>
    <property type="evidence" value="ECO:0007669"/>
    <property type="project" value="InterPro"/>
</dbReference>
<dbReference type="CDD" id="cd00156">
    <property type="entry name" value="REC"/>
    <property type="match status" value="1"/>
</dbReference>
<organism evidence="4">
    <name type="scientific">marine sediment metagenome</name>
    <dbReference type="NCBI Taxonomy" id="412755"/>
    <lineage>
        <taxon>unclassified sequences</taxon>
        <taxon>metagenomes</taxon>
        <taxon>ecological metagenomes</taxon>
    </lineage>
</organism>
<dbReference type="SMART" id="SM00448">
    <property type="entry name" value="REC"/>
    <property type="match status" value="1"/>
</dbReference>
<evidence type="ECO:0000256" key="2">
    <source>
        <dbReference type="ARBA" id="ARBA00023012"/>
    </source>
</evidence>
<protein>
    <recommendedName>
        <fullName evidence="3">Response regulatory domain-containing protein</fullName>
    </recommendedName>
</protein>
<accession>X1CMX9</accession>
<dbReference type="PANTHER" id="PTHR44591">
    <property type="entry name" value="STRESS RESPONSE REGULATOR PROTEIN 1"/>
    <property type="match status" value="1"/>
</dbReference>
<dbReference type="Gene3D" id="1.10.287.130">
    <property type="match status" value="1"/>
</dbReference>
<proteinExistence type="predicted"/>
<sequence>PGDARLIEEMLKEIKNLKFNLVWVETLKDGFKRIDDKNYDVILLDLNLPDSFGLDTVFKTCEKVQNIPIIVLTVNNDFQIGVEAVKAGIQDYLIKNEVSGNQLLRSIQYAIERNRTWIKMEKYEKMTGNHAIWRGVITEGFKKWQRGEKIYDIFKERIALYVSKETKEDWQNFVRNSKYTSISKLIRDAVNNFIEKKIKVITQENYTKDEQLRYLSDISYVLKEALTSIKGFSQLLIENYKEELNEEIILKIKEIFDKSIFLENKINESLEYSYISKSQYDILLIEDD</sequence>
<evidence type="ECO:0000256" key="1">
    <source>
        <dbReference type="ARBA" id="ARBA00022553"/>
    </source>
</evidence>
<dbReference type="InterPro" id="IPR050595">
    <property type="entry name" value="Bact_response_regulator"/>
</dbReference>
<dbReference type="PANTHER" id="PTHR44591:SF14">
    <property type="entry name" value="PROTEIN PILG"/>
    <property type="match status" value="1"/>
</dbReference>
<dbReference type="SUPFAM" id="SSF52172">
    <property type="entry name" value="CheY-like"/>
    <property type="match status" value="1"/>
</dbReference>
<dbReference type="SUPFAM" id="SSF47384">
    <property type="entry name" value="Homodimeric domain of signal transducing histidine kinase"/>
    <property type="match status" value="1"/>
</dbReference>
<evidence type="ECO:0000259" key="3">
    <source>
        <dbReference type="PROSITE" id="PS50110"/>
    </source>
</evidence>
<evidence type="ECO:0000313" key="4">
    <source>
        <dbReference type="EMBL" id="GAG97473.1"/>
    </source>
</evidence>
<name>X1CMX9_9ZZZZ</name>
<dbReference type="Pfam" id="PF00072">
    <property type="entry name" value="Response_reg"/>
    <property type="match status" value="1"/>
</dbReference>
<feature type="non-terminal residue" evidence="4">
    <location>
        <position position="1"/>
    </location>
</feature>
<keyword evidence="1" id="KW-0597">Phosphoprotein</keyword>
<feature type="non-terminal residue" evidence="4">
    <location>
        <position position="288"/>
    </location>
</feature>
<dbReference type="Gene3D" id="3.40.50.2300">
    <property type="match status" value="1"/>
</dbReference>
<keyword evidence="2" id="KW-0902">Two-component regulatory system</keyword>
<dbReference type="InterPro" id="IPR011006">
    <property type="entry name" value="CheY-like_superfamily"/>
</dbReference>
<dbReference type="AlphaFoldDB" id="X1CMX9"/>